<dbReference type="AlphaFoldDB" id="X1LSE6"/>
<dbReference type="EMBL" id="BARU01048524">
    <property type="protein sequence ID" value="GAH97048.1"/>
    <property type="molecule type" value="Genomic_DNA"/>
</dbReference>
<proteinExistence type="predicted"/>
<organism evidence="1">
    <name type="scientific">marine sediment metagenome</name>
    <dbReference type="NCBI Taxonomy" id="412755"/>
    <lineage>
        <taxon>unclassified sequences</taxon>
        <taxon>metagenomes</taxon>
        <taxon>ecological metagenomes</taxon>
    </lineage>
</organism>
<protein>
    <submittedName>
        <fullName evidence="1">Uncharacterized protein</fullName>
    </submittedName>
</protein>
<feature type="non-terminal residue" evidence="1">
    <location>
        <position position="37"/>
    </location>
</feature>
<gene>
    <name evidence="1" type="ORF">S03H2_72064</name>
</gene>
<name>X1LSE6_9ZZZZ</name>
<comment type="caution">
    <text evidence="1">The sequence shown here is derived from an EMBL/GenBank/DDBJ whole genome shotgun (WGS) entry which is preliminary data.</text>
</comment>
<dbReference type="Gene3D" id="3.30.360.10">
    <property type="entry name" value="Dihydrodipicolinate Reductase, domain 2"/>
    <property type="match status" value="1"/>
</dbReference>
<reference evidence="1" key="1">
    <citation type="journal article" date="2014" name="Front. Microbiol.">
        <title>High frequency of phylogenetically diverse reductive dehalogenase-homologous genes in deep subseafloor sedimentary metagenomes.</title>
        <authorList>
            <person name="Kawai M."/>
            <person name="Futagami T."/>
            <person name="Toyoda A."/>
            <person name="Takaki Y."/>
            <person name="Nishi S."/>
            <person name="Hori S."/>
            <person name="Arai W."/>
            <person name="Tsubouchi T."/>
            <person name="Morono Y."/>
            <person name="Uchiyama I."/>
            <person name="Ito T."/>
            <person name="Fujiyama A."/>
            <person name="Inagaki F."/>
            <person name="Takami H."/>
        </authorList>
    </citation>
    <scope>NUCLEOTIDE SEQUENCE</scope>
    <source>
        <strain evidence="1">Expedition CK06-06</strain>
    </source>
</reference>
<accession>X1LSE6</accession>
<sequence>MLDNIVPYIGGEEEKSEKEPLKVLGKVGEKGIINNDS</sequence>
<evidence type="ECO:0000313" key="1">
    <source>
        <dbReference type="EMBL" id="GAH97048.1"/>
    </source>
</evidence>